<evidence type="ECO:0000256" key="11">
    <source>
        <dbReference type="ARBA" id="ARBA00023136"/>
    </source>
</evidence>
<keyword evidence="9" id="KW-0249">Electron transport</keyword>
<organism evidence="14 15">
    <name type="scientific">Caenorhabditis briggsae</name>
    <dbReference type="NCBI Taxonomy" id="6238"/>
    <lineage>
        <taxon>Eukaryota</taxon>
        <taxon>Metazoa</taxon>
        <taxon>Ecdysozoa</taxon>
        <taxon>Nematoda</taxon>
        <taxon>Chromadorea</taxon>
        <taxon>Rhabditida</taxon>
        <taxon>Rhabditina</taxon>
        <taxon>Rhabditomorpha</taxon>
        <taxon>Rhabditoidea</taxon>
        <taxon>Rhabditidae</taxon>
        <taxon>Peloderinae</taxon>
        <taxon>Caenorhabditis</taxon>
    </lineage>
</organism>
<proteinExistence type="inferred from homology"/>
<dbReference type="GO" id="GO:0005743">
    <property type="term" value="C:mitochondrial inner membrane"/>
    <property type="evidence" value="ECO:0007669"/>
    <property type="project" value="UniProtKB-SubCell"/>
</dbReference>
<dbReference type="Pfam" id="PF05676">
    <property type="entry name" value="NDUF_B7"/>
    <property type="match status" value="1"/>
</dbReference>
<evidence type="ECO:0000256" key="4">
    <source>
        <dbReference type="ARBA" id="ARBA00008006"/>
    </source>
</evidence>
<evidence type="ECO:0000256" key="9">
    <source>
        <dbReference type="ARBA" id="ARBA00022982"/>
    </source>
</evidence>
<evidence type="ECO:0000313" key="14">
    <source>
        <dbReference type="EMBL" id="UMM12601.1"/>
    </source>
</evidence>
<evidence type="ECO:0000256" key="5">
    <source>
        <dbReference type="ARBA" id="ARBA00018677"/>
    </source>
</evidence>
<dbReference type="EMBL" id="CP092620">
    <property type="protein sequence ID" value="UMM12601.1"/>
    <property type="molecule type" value="Genomic_DNA"/>
</dbReference>
<evidence type="ECO:0000256" key="1">
    <source>
        <dbReference type="ARBA" id="ARBA00003195"/>
    </source>
</evidence>
<protein>
    <recommendedName>
        <fullName evidence="5">NADH dehydrogenase [ubiquinone] 1 beta subcomplex subunit 7</fullName>
    </recommendedName>
</protein>
<keyword evidence="6" id="KW-0813">Transport</keyword>
<keyword evidence="7" id="KW-0679">Respiratory chain</keyword>
<dbReference type="PANTHER" id="PTHR20900">
    <property type="entry name" value="NADH:UBIQUINONE OXIDOREDUCTASE B18-LIKE SUBUNIT"/>
    <property type="match status" value="1"/>
</dbReference>
<evidence type="ECO:0000256" key="2">
    <source>
        <dbReference type="ARBA" id="ARBA00004569"/>
    </source>
</evidence>
<evidence type="ECO:0000256" key="3">
    <source>
        <dbReference type="ARBA" id="ARBA00004637"/>
    </source>
</evidence>
<dbReference type="PANTHER" id="PTHR20900:SF0">
    <property type="entry name" value="NADH DEHYDROGENASE [UBIQUINONE] 1 BETA SUBCOMPLEX SUBUNIT 7"/>
    <property type="match status" value="1"/>
</dbReference>
<evidence type="ECO:0000256" key="13">
    <source>
        <dbReference type="SAM" id="MobiDB-lite"/>
    </source>
</evidence>
<keyword evidence="10" id="KW-0496">Mitochondrion</keyword>
<keyword evidence="11" id="KW-0472">Membrane</keyword>
<keyword evidence="12" id="KW-1015">Disulfide bond</keyword>
<keyword evidence="8" id="KW-0999">Mitochondrion inner membrane</keyword>
<reference evidence="14 15" key="1">
    <citation type="submission" date="2022-04" db="EMBL/GenBank/DDBJ databases">
        <title>Chromosome-level reference genomes for two strains of Caenorhabditis briggsae: an improved platform for comparative genomics.</title>
        <authorList>
            <person name="Stevens L."/>
            <person name="Andersen E."/>
        </authorList>
    </citation>
    <scope>NUCLEOTIDE SEQUENCE [LARGE SCALE GENOMIC DNA]</scope>
    <source>
        <strain evidence="14">VX34</strain>
        <tissue evidence="14">Whole-organism</tissue>
    </source>
</reference>
<sequence length="115" mass="13118">MGTKLSVSLEGAANPETAPRVDRPPTFDPQYGFERPRKVREMKTTWEEMEQWKLKPAQRDYCAHHLISLMKCQTQNAPFAGHACDGERGIRTRETTFAETSTQGGHCIDFEKSFL</sequence>
<evidence type="ECO:0000256" key="8">
    <source>
        <dbReference type="ARBA" id="ARBA00022792"/>
    </source>
</evidence>
<evidence type="ECO:0000256" key="6">
    <source>
        <dbReference type="ARBA" id="ARBA00022448"/>
    </source>
</evidence>
<dbReference type="Proteomes" id="UP000829354">
    <property type="component" value="Chromosome I"/>
</dbReference>
<dbReference type="AlphaFoldDB" id="A0AAE9E4V3"/>
<evidence type="ECO:0000256" key="10">
    <source>
        <dbReference type="ARBA" id="ARBA00023128"/>
    </source>
</evidence>
<gene>
    <name evidence="14" type="ORF">L5515_001297</name>
</gene>
<accession>A0AAE9E4V3</accession>
<comment type="function">
    <text evidence="1">Accessory subunit of the mitochondrial membrane respiratory chain NADH dehydrogenase (Complex I), that is believed not to be involved in catalysis. Complex I functions in the transfer of electrons from NADH to the respiratory chain. The immediate electron acceptor for the enzyme is believed to be ubiquinone.</text>
</comment>
<evidence type="ECO:0000256" key="12">
    <source>
        <dbReference type="ARBA" id="ARBA00023157"/>
    </source>
</evidence>
<dbReference type="InterPro" id="IPR008698">
    <property type="entry name" value="NDUB7"/>
</dbReference>
<feature type="region of interest" description="Disordered" evidence="13">
    <location>
        <begin position="1"/>
        <end position="32"/>
    </location>
</feature>
<comment type="subcellular location">
    <subcellularLocation>
        <location evidence="3">Mitochondrion inner membrane</location>
        <topology evidence="3">Peripheral membrane protein</topology>
    </subcellularLocation>
    <subcellularLocation>
        <location evidence="2">Mitochondrion intermembrane space</location>
    </subcellularLocation>
</comment>
<evidence type="ECO:0000256" key="7">
    <source>
        <dbReference type="ARBA" id="ARBA00022660"/>
    </source>
</evidence>
<keyword evidence="15" id="KW-1185">Reference proteome</keyword>
<name>A0AAE9E4V3_CAEBR</name>
<comment type="similarity">
    <text evidence="4">Belongs to the complex I NDUFB7 subunit family.</text>
</comment>
<evidence type="ECO:0000313" key="15">
    <source>
        <dbReference type="Proteomes" id="UP000829354"/>
    </source>
</evidence>
<dbReference type="GO" id="GO:0005758">
    <property type="term" value="C:mitochondrial intermembrane space"/>
    <property type="evidence" value="ECO:0007669"/>
    <property type="project" value="UniProtKB-SubCell"/>
</dbReference>